<dbReference type="PANTHER" id="PTHR43861:SF1">
    <property type="entry name" value="TRANS-ACONITATE 2-METHYLTRANSFERASE"/>
    <property type="match status" value="1"/>
</dbReference>
<dbReference type="PANTHER" id="PTHR43861">
    <property type="entry name" value="TRANS-ACONITATE 2-METHYLTRANSFERASE-RELATED"/>
    <property type="match status" value="1"/>
</dbReference>
<dbReference type="Proteomes" id="UP000252357">
    <property type="component" value="Unassembled WGS sequence"/>
</dbReference>
<dbReference type="AlphaFoldDB" id="A0A368L7F6"/>
<proteinExistence type="predicted"/>
<dbReference type="OrthoDB" id="108476at2"/>
<reference evidence="2 3" key="1">
    <citation type="journal article" date="2018" name="Int. J. Syst. Evol. Microbiol.">
        <title>Parvibium lacunae gen. nov., sp. nov., a new member of the family Alcaligenaceae isolated from a freshwater pond.</title>
        <authorList>
            <person name="Chen W.M."/>
            <person name="Xie P.B."/>
            <person name="Hsu M.Y."/>
            <person name="Sheu S.Y."/>
        </authorList>
    </citation>
    <scope>NUCLEOTIDE SEQUENCE [LARGE SCALE GENOMIC DNA]</scope>
    <source>
        <strain evidence="2 3">KMB9</strain>
    </source>
</reference>
<dbReference type="Gene3D" id="3.40.50.150">
    <property type="entry name" value="Vaccinia Virus protein VP39"/>
    <property type="match status" value="1"/>
</dbReference>
<dbReference type="GO" id="GO:0032259">
    <property type="term" value="P:methylation"/>
    <property type="evidence" value="ECO:0007669"/>
    <property type="project" value="UniProtKB-KW"/>
</dbReference>
<evidence type="ECO:0000313" key="2">
    <source>
        <dbReference type="EMBL" id="RCS59600.1"/>
    </source>
</evidence>
<dbReference type="CDD" id="cd02440">
    <property type="entry name" value="AdoMet_MTases"/>
    <property type="match status" value="1"/>
</dbReference>
<evidence type="ECO:0000313" key="3">
    <source>
        <dbReference type="Proteomes" id="UP000252357"/>
    </source>
</evidence>
<keyword evidence="2" id="KW-0808">Transferase</keyword>
<dbReference type="InterPro" id="IPR029063">
    <property type="entry name" value="SAM-dependent_MTases_sf"/>
</dbReference>
<organism evidence="2 3">
    <name type="scientific">Parvibium lacunae</name>
    <dbReference type="NCBI Taxonomy" id="1888893"/>
    <lineage>
        <taxon>Bacteria</taxon>
        <taxon>Pseudomonadati</taxon>
        <taxon>Pseudomonadota</taxon>
        <taxon>Betaproteobacteria</taxon>
        <taxon>Burkholderiales</taxon>
        <taxon>Alcaligenaceae</taxon>
        <taxon>Parvibium</taxon>
    </lineage>
</organism>
<keyword evidence="3" id="KW-1185">Reference proteome</keyword>
<gene>
    <name evidence="2" type="ORF">DU000_02470</name>
</gene>
<protein>
    <submittedName>
        <fullName evidence="2">Class I SAM-dependent methyltransferase</fullName>
    </submittedName>
</protein>
<feature type="domain" description="Methyltransferase type 11" evidence="1">
    <location>
        <begin position="59"/>
        <end position="156"/>
    </location>
</feature>
<dbReference type="RefSeq" id="WP_114401750.1">
    <property type="nucleotide sequence ID" value="NZ_QPGB01000001.1"/>
</dbReference>
<dbReference type="SUPFAM" id="SSF53335">
    <property type="entry name" value="S-adenosyl-L-methionine-dependent methyltransferases"/>
    <property type="match status" value="1"/>
</dbReference>
<comment type="caution">
    <text evidence="2">The sequence shown here is derived from an EMBL/GenBank/DDBJ whole genome shotgun (WGS) entry which is preliminary data.</text>
</comment>
<dbReference type="EMBL" id="QPGB01000001">
    <property type="protein sequence ID" value="RCS59600.1"/>
    <property type="molecule type" value="Genomic_DNA"/>
</dbReference>
<dbReference type="Pfam" id="PF08241">
    <property type="entry name" value="Methyltransf_11"/>
    <property type="match status" value="1"/>
</dbReference>
<dbReference type="GO" id="GO:0008757">
    <property type="term" value="F:S-adenosylmethionine-dependent methyltransferase activity"/>
    <property type="evidence" value="ECO:0007669"/>
    <property type="project" value="InterPro"/>
</dbReference>
<keyword evidence="2" id="KW-0489">Methyltransferase</keyword>
<evidence type="ECO:0000259" key="1">
    <source>
        <dbReference type="Pfam" id="PF08241"/>
    </source>
</evidence>
<name>A0A368L7F6_9BURK</name>
<accession>A0A368L7F6</accession>
<sequence>MSIPATQSRSISIPDYVADTKFGFWFLGTKTWSEQVLKVALKDLIPRIQHRQKSYSVVVDVGCGQGLSFSLLHRFFRPTSLIGVEYDAHSLAVAATRAKKLGLEIELLQNDCAAIALPDATADIIFCHQVCHHLVRQEESLAEFYRILKPGGLLLFAESTKAYIHSWLIRWLFEHPMDKQRTAEEYVEMLRKAGFQVDETQISTPYLWWSRADLGLMEWLFRCKPKPAGQREETLINVVAIKSNG</sequence>
<dbReference type="InterPro" id="IPR013216">
    <property type="entry name" value="Methyltransf_11"/>
</dbReference>